<dbReference type="Proteomes" id="UP000075920">
    <property type="component" value="Unassembled WGS sequence"/>
</dbReference>
<evidence type="ECO:0000256" key="4">
    <source>
        <dbReference type="ARBA" id="ARBA00022840"/>
    </source>
</evidence>
<dbReference type="InterPro" id="IPR027417">
    <property type="entry name" value="P-loop_NTPase"/>
</dbReference>
<dbReference type="AlphaFoldDB" id="A0A182W5Y6"/>
<dbReference type="InterPro" id="IPR001752">
    <property type="entry name" value="Kinesin_motor_dom"/>
</dbReference>
<feature type="compositionally biased region" description="Polar residues" evidence="9">
    <location>
        <begin position="165"/>
        <end position="186"/>
    </location>
</feature>
<keyword evidence="7" id="KW-0963">Cytoplasm</keyword>
<keyword evidence="7" id="KW-0206">Cytoskeleton</keyword>
<evidence type="ECO:0000256" key="7">
    <source>
        <dbReference type="ARBA" id="ARBA00023212"/>
    </source>
</evidence>
<dbReference type="InterPro" id="IPR027640">
    <property type="entry name" value="Kinesin-like_fam"/>
</dbReference>
<keyword evidence="6 8" id="KW-0505">Motor protein</keyword>
<sequence length="827" mass="91349">MSRTPGTGLQTGTNPRPNNVTLASRGLASSSNSNNGGGGGRLTTSVPPSANILPSAAGTEERLMVTVRIRPLSDSSETNCIQALPNRSCSLLFDDGTRNKPKKYNYDCVFGEASTQDEVYTVAVAPLVHDVLNGYNAAVFAYGATGSGKTHTMLGPHVRPVRATPGTNSSHATTAQTGETPTSPSEAMNIPEQSGAVVPSMVQPSSGLMIRAVADIFDYIDQHTGEEAKFRISLSYLEIYNELIRDLLNPGGPLELREDNRGNQSVAGLSEVSTASRAEVIQLLLKGNKARTVEPTAANQTSSRSHALLSITVQNLTPTGTKQGRLFMTDLAGSERARKTKNRGKRLQEGAHINRSLLALGNCINALAGGARYVNFRDSKLTRLLKEALSGRCKTVMIAHVSPETRHRDETKNTLVYADRANHITTRLQEPTILEVEEAAAAAREAFPVAHYQSLVAELRDEVGRLKMKMMTERPRSGAALQRQQQQKPEDQSPTEEQIKKAELKFLREQIVQTFKQQMKLRRRLLEADSHLLGLELDAERQHMVISHWQSRQGKLYDRLDEDDDEGMTPWRTRIGNTCKSFLPLPTGSDSEGCSALRSAWSELASIEKEVKRYRQIRTTTEHELEECRKKGVTLEDELPERISSDEERELLSLLCRVHELEADKVSLQAERMARQAELRRRDLQLLRAERQRRLCEDIISTQRRIIEEGKVEMPEDLRELYALYQQEIHASTYNSGMNTAAGGFPRDALYDAKLPPIFGQDRSIYSASSSSGSEWSATSPLPPVDSEGNVVNPDRAMGPPVGPRLPSITRLRNNYGSAQSSGSSDE</sequence>
<keyword evidence="4 8" id="KW-0067">ATP-binding</keyword>
<evidence type="ECO:0000256" key="5">
    <source>
        <dbReference type="ARBA" id="ARBA00023054"/>
    </source>
</evidence>
<name>A0A182W5Y6_9DIPT</name>
<dbReference type="GO" id="GO:0005874">
    <property type="term" value="C:microtubule"/>
    <property type="evidence" value="ECO:0007669"/>
    <property type="project" value="UniProtKB-KW"/>
</dbReference>
<feature type="region of interest" description="Disordered" evidence="9">
    <location>
        <begin position="1"/>
        <end position="57"/>
    </location>
</feature>
<feature type="compositionally biased region" description="Low complexity" evidence="9">
    <location>
        <begin position="22"/>
        <end position="34"/>
    </location>
</feature>
<feature type="region of interest" description="Disordered" evidence="9">
    <location>
        <begin position="160"/>
        <end position="189"/>
    </location>
</feature>
<evidence type="ECO:0000313" key="12">
    <source>
        <dbReference type="Proteomes" id="UP000075920"/>
    </source>
</evidence>
<feature type="compositionally biased region" description="Low complexity" evidence="9">
    <location>
        <begin position="769"/>
        <end position="780"/>
    </location>
</feature>
<organism evidence="11 12">
    <name type="scientific">Anopheles minimus</name>
    <dbReference type="NCBI Taxonomy" id="112268"/>
    <lineage>
        <taxon>Eukaryota</taxon>
        <taxon>Metazoa</taxon>
        <taxon>Ecdysozoa</taxon>
        <taxon>Arthropoda</taxon>
        <taxon>Hexapoda</taxon>
        <taxon>Insecta</taxon>
        <taxon>Pterygota</taxon>
        <taxon>Neoptera</taxon>
        <taxon>Endopterygota</taxon>
        <taxon>Diptera</taxon>
        <taxon>Nematocera</taxon>
        <taxon>Culicoidea</taxon>
        <taxon>Culicidae</taxon>
        <taxon>Anophelinae</taxon>
        <taxon>Anopheles</taxon>
    </lineage>
</organism>
<dbReference type="EnsemblMetazoa" id="AMIN005752-RA">
    <property type="protein sequence ID" value="AMIN005752-PA"/>
    <property type="gene ID" value="AMIN005752"/>
</dbReference>
<feature type="region of interest" description="Disordered" evidence="9">
    <location>
        <begin position="473"/>
        <end position="497"/>
    </location>
</feature>
<proteinExistence type="inferred from homology"/>
<comment type="subcellular location">
    <subcellularLocation>
        <location evidence="1">Cytoplasm</location>
        <location evidence="1">Cytoskeleton</location>
    </subcellularLocation>
</comment>
<dbReference type="InterPro" id="IPR036961">
    <property type="entry name" value="Kinesin_motor_dom_sf"/>
</dbReference>
<evidence type="ECO:0000256" key="1">
    <source>
        <dbReference type="ARBA" id="ARBA00004245"/>
    </source>
</evidence>
<feature type="region of interest" description="Disordered" evidence="9">
    <location>
        <begin position="769"/>
        <end position="827"/>
    </location>
</feature>
<keyword evidence="3 8" id="KW-0547">Nucleotide-binding</keyword>
<dbReference type="VEuPathDB" id="VectorBase:AMIN005752"/>
<dbReference type="GO" id="GO:0007018">
    <property type="term" value="P:microtubule-based movement"/>
    <property type="evidence" value="ECO:0007669"/>
    <property type="project" value="InterPro"/>
</dbReference>
<keyword evidence="5" id="KW-0175">Coiled coil</keyword>
<evidence type="ECO:0000313" key="11">
    <source>
        <dbReference type="EnsemblMetazoa" id="AMIN005752-PA"/>
    </source>
</evidence>
<feature type="binding site" evidence="8">
    <location>
        <begin position="143"/>
        <end position="150"/>
    </location>
    <ligand>
        <name>ATP</name>
        <dbReference type="ChEBI" id="CHEBI:30616"/>
    </ligand>
</feature>
<comment type="similarity">
    <text evidence="8">Belongs to the TRAFAC class myosin-kinesin ATPase superfamily. Kinesin family.</text>
</comment>
<protein>
    <recommendedName>
        <fullName evidence="10">Kinesin motor domain-containing protein</fullName>
    </recommendedName>
</protein>
<dbReference type="PRINTS" id="PR00380">
    <property type="entry name" value="KINESINHEAVY"/>
</dbReference>
<feature type="compositionally biased region" description="Polar residues" evidence="9">
    <location>
        <begin position="1"/>
        <end position="21"/>
    </location>
</feature>
<feature type="domain" description="Kinesin motor" evidence="10">
    <location>
        <begin position="62"/>
        <end position="424"/>
    </location>
</feature>
<evidence type="ECO:0000259" key="10">
    <source>
        <dbReference type="PROSITE" id="PS50067"/>
    </source>
</evidence>
<dbReference type="SUPFAM" id="SSF52540">
    <property type="entry name" value="P-loop containing nucleoside triphosphate hydrolases"/>
    <property type="match status" value="1"/>
</dbReference>
<evidence type="ECO:0000256" key="8">
    <source>
        <dbReference type="PROSITE-ProRule" id="PRU00283"/>
    </source>
</evidence>
<feature type="compositionally biased region" description="Polar residues" evidence="9">
    <location>
        <begin position="811"/>
        <end position="827"/>
    </location>
</feature>
<evidence type="ECO:0000256" key="6">
    <source>
        <dbReference type="ARBA" id="ARBA00023175"/>
    </source>
</evidence>
<dbReference type="STRING" id="112268.A0A182W5Y6"/>
<dbReference type="PANTHER" id="PTHR47968">
    <property type="entry name" value="CENTROMERE PROTEIN E"/>
    <property type="match status" value="1"/>
</dbReference>
<dbReference type="Pfam" id="PF00225">
    <property type="entry name" value="Kinesin"/>
    <property type="match status" value="1"/>
</dbReference>
<dbReference type="Gene3D" id="3.40.850.10">
    <property type="entry name" value="Kinesin motor domain"/>
    <property type="match status" value="1"/>
</dbReference>
<keyword evidence="12" id="KW-1185">Reference proteome</keyword>
<dbReference type="PROSITE" id="PS50067">
    <property type="entry name" value="KINESIN_MOTOR_2"/>
    <property type="match status" value="1"/>
</dbReference>
<reference evidence="11" key="2">
    <citation type="submission" date="2020-05" db="UniProtKB">
        <authorList>
            <consortium name="EnsemblMetazoa"/>
        </authorList>
    </citation>
    <scope>IDENTIFICATION</scope>
    <source>
        <strain evidence="11">MINIMUS1</strain>
    </source>
</reference>
<evidence type="ECO:0000256" key="2">
    <source>
        <dbReference type="ARBA" id="ARBA00022701"/>
    </source>
</evidence>
<dbReference type="GO" id="GO:0005524">
    <property type="term" value="F:ATP binding"/>
    <property type="evidence" value="ECO:0007669"/>
    <property type="project" value="UniProtKB-UniRule"/>
</dbReference>
<dbReference type="PANTHER" id="PTHR47968:SF13">
    <property type="entry name" value="KINESIN-LIKE PROTEIN KIF19 ISOFORM X1"/>
    <property type="match status" value="1"/>
</dbReference>
<dbReference type="SMART" id="SM00129">
    <property type="entry name" value="KISc"/>
    <property type="match status" value="1"/>
</dbReference>
<reference evidence="12" key="1">
    <citation type="submission" date="2013-03" db="EMBL/GenBank/DDBJ databases">
        <title>The Genome Sequence of Anopheles minimus MINIMUS1.</title>
        <authorList>
            <consortium name="The Broad Institute Genomics Platform"/>
            <person name="Neafsey D.E."/>
            <person name="Walton C."/>
            <person name="Walker B."/>
            <person name="Young S.K."/>
            <person name="Zeng Q."/>
            <person name="Gargeya S."/>
            <person name="Fitzgerald M."/>
            <person name="Haas B."/>
            <person name="Abouelleil A."/>
            <person name="Allen A.W."/>
            <person name="Alvarado L."/>
            <person name="Arachchi H.M."/>
            <person name="Berlin A.M."/>
            <person name="Chapman S.B."/>
            <person name="Gainer-Dewar J."/>
            <person name="Goldberg J."/>
            <person name="Griggs A."/>
            <person name="Gujja S."/>
            <person name="Hansen M."/>
            <person name="Howarth C."/>
            <person name="Imamovic A."/>
            <person name="Ireland A."/>
            <person name="Larimer J."/>
            <person name="McCowan C."/>
            <person name="Murphy C."/>
            <person name="Pearson M."/>
            <person name="Poon T.W."/>
            <person name="Priest M."/>
            <person name="Roberts A."/>
            <person name="Saif S."/>
            <person name="Shea T."/>
            <person name="Sisk P."/>
            <person name="Sykes S."/>
            <person name="Wortman J."/>
            <person name="Nusbaum C."/>
            <person name="Birren B."/>
        </authorList>
    </citation>
    <scope>NUCLEOTIDE SEQUENCE [LARGE SCALE GENOMIC DNA]</scope>
    <source>
        <strain evidence="12">MINIMUS1</strain>
    </source>
</reference>
<dbReference type="GO" id="GO:0003777">
    <property type="term" value="F:microtubule motor activity"/>
    <property type="evidence" value="ECO:0007669"/>
    <property type="project" value="InterPro"/>
</dbReference>
<keyword evidence="2" id="KW-0493">Microtubule</keyword>
<dbReference type="GO" id="GO:0008017">
    <property type="term" value="F:microtubule binding"/>
    <property type="evidence" value="ECO:0007669"/>
    <property type="project" value="InterPro"/>
</dbReference>
<evidence type="ECO:0000256" key="3">
    <source>
        <dbReference type="ARBA" id="ARBA00022741"/>
    </source>
</evidence>
<evidence type="ECO:0000256" key="9">
    <source>
        <dbReference type="SAM" id="MobiDB-lite"/>
    </source>
</evidence>
<accession>A0A182W5Y6</accession>